<accession>N6TUK9</accession>
<evidence type="ECO:0008006" key="7">
    <source>
        <dbReference type="Google" id="ProtNLM"/>
    </source>
</evidence>
<organism evidence="4">
    <name type="scientific">Dendroctonus ponderosae</name>
    <name type="common">Mountain pine beetle</name>
    <dbReference type="NCBI Taxonomy" id="77166"/>
    <lineage>
        <taxon>Eukaryota</taxon>
        <taxon>Metazoa</taxon>
        <taxon>Ecdysozoa</taxon>
        <taxon>Arthropoda</taxon>
        <taxon>Hexapoda</taxon>
        <taxon>Insecta</taxon>
        <taxon>Pterygota</taxon>
        <taxon>Neoptera</taxon>
        <taxon>Endopterygota</taxon>
        <taxon>Coleoptera</taxon>
        <taxon>Polyphaga</taxon>
        <taxon>Cucujiformia</taxon>
        <taxon>Curculionidae</taxon>
        <taxon>Scolytinae</taxon>
        <taxon>Dendroctonus</taxon>
    </lineage>
</organism>
<dbReference type="EMBL" id="KB632165">
    <property type="protein sequence ID" value="ERL89286.1"/>
    <property type="molecule type" value="Genomic_DNA"/>
</dbReference>
<dbReference type="STRING" id="77166.N6TUK9"/>
<evidence type="ECO:0000313" key="5">
    <source>
        <dbReference type="EMBL" id="ERL89286.1"/>
    </source>
</evidence>
<reference evidence="4 6" key="1">
    <citation type="journal article" date="2013" name="Genome Biol.">
        <title>Draft genome of the mountain pine beetle, Dendroctonus ponderosae Hopkins, a major forest pest.</title>
        <authorList>
            <person name="Keeling C.I."/>
            <person name="Yuen M.M."/>
            <person name="Liao N.Y."/>
            <person name="Docking T.R."/>
            <person name="Chan S.K."/>
            <person name="Taylor G.A."/>
            <person name="Palmquist D.L."/>
            <person name="Jackman S.D."/>
            <person name="Nguyen A."/>
            <person name="Li M."/>
            <person name="Henderson H."/>
            <person name="Janes J.K."/>
            <person name="Zhao Y."/>
            <person name="Pandoh P."/>
            <person name="Moore R."/>
            <person name="Sperling F.A."/>
            <person name="Huber D.P."/>
            <person name="Birol I."/>
            <person name="Jones S.J."/>
            <person name="Bohlmann J."/>
        </authorList>
    </citation>
    <scope>NUCLEOTIDE SEQUENCE</scope>
</reference>
<dbReference type="InterPro" id="IPR015525">
    <property type="entry name" value="BRCA2"/>
</dbReference>
<dbReference type="InterPro" id="IPR015188">
    <property type="entry name" value="BRCA2_OB_3"/>
</dbReference>
<feature type="domain" description="BRCA2 OB1" evidence="1">
    <location>
        <begin position="156"/>
        <end position="264"/>
    </location>
</feature>
<dbReference type="GO" id="GO:0005634">
    <property type="term" value="C:nucleus"/>
    <property type="evidence" value="ECO:0007669"/>
    <property type="project" value="TreeGrafter"/>
</dbReference>
<evidence type="ECO:0000313" key="4">
    <source>
        <dbReference type="EMBL" id="ENN81753.1"/>
    </source>
</evidence>
<feature type="domain" description="BRCA2 OB3" evidence="2">
    <location>
        <begin position="358"/>
        <end position="429"/>
    </location>
</feature>
<dbReference type="AlphaFoldDB" id="N6TUK9"/>
<feature type="domain" description="Breast cancer type 2 susceptibility protein helical" evidence="3">
    <location>
        <begin position="66"/>
        <end position="152"/>
    </location>
</feature>
<gene>
    <name evidence="5" type="ORF">D910_06659</name>
    <name evidence="4" type="ORF">YQE_01846</name>
</gene>
<dbReference type="PANTHER" id="PTHR11289:SF0">
    <property type="entry name" value="BREAST CANCER TYPE 2 SUSCEPTIBILITY PROTEIN"/>
    <property type="match status" value="1"/>
</dbReference>
<dbReference type="Pfam" id="PF09103">
    <property type="entry name" value="BRCA-2_OB1"/>
    <property type="match status" value="1"/>
</dbReference>
<dbReference type="InterPro" id="IPR015252">
    <property type="entry name" value="BRCA2_hlx"/>
</dbReference>
<feature type="non-terminal residue" evidence="4">
    <location>
        <position position="1"/>
    </location>
</feature>
<proteinExistence type="predicted"/>
<dbReference type="PANTHER" id="PTHR11289">
    <property type="entry name" value="BREAST CANCER TYPE 2 SUSCEPTIBILITY PROTEIN BRCA2"/>
    <property type="match status" value="1"/>
</dbReference>
<dbReference type="SUPFAM" id="SSF50249">
    <property type="entry name" value="Nucleic acid-binding proteins"/>
    <property type="match status" value="2"/>
</dbReference>
<evidence type="ECO:0000259" key="3">
    <source>
        <dbReference type="Pfam" id="PF09169"/>
    </source>
</evidence>
<dbReference type="EMBL" id="KB740064">
    <property type="protein sequence ID" value="ENN81753.1"/>
    <property type="molecule type" value="Genomic_DNA"/>
</dbReference>
<dbReference type="OrthoDB" id="21095at2759"/>
<protein>
    <recommendedName>
        <fullName evidence="7">BRCA2 OB1 domain-containing protein</fullName>
    </recommendedName>
</protein>
<dbReference type="InterPro" id="IPR036315">
    <property type="entry name" value="BRCA2_hlx_sf"/>
</dbReference>
<dbReference type="Gene3D" id="2.40.50.140">
    <property type="entry name" value="Nucleic acid-binding proteins"/>
    <property type="match status" value="3"/>
</dbReference>
<dbReference type="Pfam" id="PF09169">
    <property type="entry name" value="BRCA-2_helical"/>
    <property type="match status" value="1"/>
</dbReference>
<sequence>MTVHSNTFSLSKPAEADARVWLGNLDKERLLLQEQLRIVNEKQAILAQQATILDLPMKEKIKISHVTTEDGAVIIPNVDSKIGISEIEHSFKLLEGVDRTLIPSNWIRNHYKWIIWKLASYERMFPHIFDGCLSVENVMQQLKYRYDVEIDRAQRSALRKIFEADDCPQKRMVLCVSKVIKINDTYELELTDGWYPIRTVIDLPLCDQITRGKIKIGTKMIVCGAELMNCEGCHPLEATDLIHLKISFNSTRRALWWCKLGYQKQAGPFVIPLSSINMNGGKIGCLKCFILRVYPEMLTSTQNTILYNYSLDKSTSTHTTEWNDDKTSQRAVKALLKIKIVDACYNSDKIHDLQKFKRKVTHIKDMETFFDNSLFNEFDTVGIVVKKIINEADQQVWMADREQRLLLINICDSPKNILVLDMINEGQIVS</sequence>
<feature type="non-terminal residue" evidence="4">
    <location>
        <position position="430"/>
    </location>
</feature>
<dbReference type="GO" id="GO:0000724">
    <property type="term" value="P:double-strand break repair via homologous recombination"/>
    <property type="evidence" value="ECO:0007669"/>
    <property type="project" value="InterPro"/>
</dbReference>
<dbReference type="Proteomes" id="UP000030742">
    <property type="component" value="Unassembled WGS sequence"/>
</dbReference>
<dbReference type="InterPro" id="IPR012340">
    <property type="entry name" value="NA-bd_OB-fold"/>
</dbReference>
<name>N6TUK9_DENPD</name>
<evidence type="ECO:0000259" key="1">
    <source>
        <dbReference type="Pfam" id="PF09103"/>
    </source>
</evidence>
<dbReference type="GO" id="GO:0006355">
    <property type="term" value="P:regulation of DNA-templated transcription"/>
    <property type="evidence" value="ECO:0007669"/>
    <property type="project" value="TreeGrafter"/>
</dbReference>
<dbReference type="SUPFAM" id="SSF81872">
    <property type="entry name" value="BRCA2 helical domain"/>
    <property type="match status" value="1"/>
</dbReference>
<dbReference type="Pfam" id="PF09104">
    <property type="entry name" value="BRCA-2_OB3"/>
    <property type="match status" value="1"/>
</dbReference>
<dbReference type="InterPro" id="IPR015187">
    <property type="entry name" value="BRCA2_OB_1"/>
</dbReference>
<dbReference type="HOGENOM" id="CLU_638695_0_0_1"/>
<dbReference type="CDD" id="cd04493">
    <property type="entry name" value="BRCA2DBD_OB1"/>
    <property type="match status" value="1"/>
</dbReference>
<evidence type="ECO:0000259" key="2">
    <source>
        <dbReference type="Pfam" id="PF09104"/>
    </source>
</evidence>
<evidence type="ECO:0000313" key="6">
    <source>
        <dbReference type="Proteomes" id="UP000030742"/>
    </source>
</evidence>